<evidence type="ECO:0000256" key="2">
    <source>
        <dbReference type="SAM" id="Phobius"/>
    </source>
</evidence>
<dbReference type="InterPro" id="IPR008979">
    <property type="entry name" value="Galactose-bd-like_sf"/>
</dbReference>
<feature type="region of interest" description="Disordered" evidence="1">
    <location>
        <begin position="1"/>
        <end position="112"/>
    </location>
</feature>
<dbReference type="RefSeq" id="WP_390318106.1">
    <property type="nucleotide sequence ID" value="NZ_JBHSPB010000012.1"/>
</dbReference>
<protein>
    <submittedName>
        <fullName evidence="4">CBM35 domain-containing protein</fullName>
    </submittedName>
</protein>
<feature type="region of interest" description="Disordered" evidence="1">
    <location>
        <begin position="138"/>
        <end position="183"/>
    </location>
</feature>
<dbReference type="InterPro" id="IPR005084">
    <property type="entry name" value="CBM6"/>
</dbReference>
<keyword evidence="2" id="KW-1133">Transmembrane helix</keyword>
<feature type="transmembrane region" description="Helical" evidence="2">
    <location>
        <begin position="116"/>
        <end position="137"/>
    </location>
</feature>
<organism evidence="4 5">
    <name type="scientific">Streptomyces gamaensis</name>
    <dbReference type="NCBI Taxonomy" id="1763542"/>
    <lineage>
        <taxon>Bacteria</taxon>
        <taxon>Bacillati</taxon>
        <taxon>Actinomycetota</taxon>
        <taxon>Actinomycetes</taxon>
        <taxon>Kitasatosporales</taxon>
        <taxon>Streptomycetaceae</taxon>
        <taxon>Streptomyces</taxon>
    </lineage>
</organism>
<name>A0ABW0Z137_9ACTN</name>
<evidence type="ECO:0000256" key="1">
    <source>
        <dbReference type="SAM" id="MobiDB-lite"/>
    </source>
</evidence>
<feature type="domain" description="CBM6" evidence="3">
    <location>
        <begin position="182"/>
        <end position="315"/>
    </location>
</feature>
<accession>A0ABW0Z137</accession>
<evidence type="ECO:0000313" key="5">
    <source>
        <dbReference type="Proteomes" id="UP001596083"/>
    </source>
</evidence>
<keyword evidence="5" id="KW-1185">Reference proteome</keyword>
<comment type="caution">
    <text evidence="4">The sequence shown here is derived from an EMBL/GenBank/DDBJ whole genome shotgun (WGS) entry which is preliminary data.</text>
</comment>
<keyword evidence="2" id="KW-0812">Transmembrane</keyword>
<dbReference type="EMBL" id="JBHSPB010000012">
    <property type="protein sequence ID" value="MFC5722556.1"/>
    <property type="molecule type" value="Genomic_DNA"/>
</dbReference>
<reference evidence="5" key="1">
    <citation type="journal article" date="2019" name="Int. J. Syst. Evol. Microbiol.">
        <title>The Global Catalogue of Microorganisms (GCM) 10K type strain sequencing project: providing services to taxonomists for standard genome sequencing and annotation.</title>
        <authorList>
            <consortium name="The Broad Institute Genomics Platform"/>
            <consortium name="The Broad Institute Genome Sequencing Center for Infectious Disease"/>
            <person name="Wu L."/>
            <person name="Ma J."/>
        </authorList>
    </citation>
    <scope>NUCLEOTIDE SEQUENCE [LARGE SCALE GENOMIC DNA]</scope>
    <source>
        <strain evidence="5">CGMCC 4.7304</strain>
    </source>
</reference>
<feature type="compositionally biased region" description="Low complexity" evidence="1">
    <location>
        <begin position="1"/>
        <end position="14"/>
    </location>
</feature>
<dbReference type="SUPFAM" id="SSF49785">
    <property type="entry name" value="Galactose-binding domain-like"/>
    <property type="match status" value="1"/>
</dbReference>
<gene>
    <name evidence="4" type="ORF">ACFP1Z_20515</name>
</gene>
<dbReference type="Gene3D" id="2.60.120.260">
    <property type="entry name" value="Galactose-binding domain-like"/>
    <property type="match status" value="1"/>
</dbReference>
<dbReference type="PROSITE" id="PS51175">
    <property type="entry name" value="CBM6"/>
    <property type="match status" value="1"/>
</dbReference>
<dbReference type="Pfam" id="PF16990">
    <property type="entry name" value="CBM_35"/>
    <property type="match status" value="1"/>
</dbReference>
<evidence type="ECO:0000313" key="4">
    <source>
        <dbReference type="EMBL" id="MFC5722556.1"/>
    </source>
</evidence>
<evidence type="ECO:0000259" key="3">
    <source>
        <dbReference type="PROSITE" id="PS51175"/>
    </source>
</evidence>
<dbReference type="Proteomes" id="UP001596083">
    <property type="component" value="Unassembled WGS sequence"/>
</dbReference>
<keyword evidence="2" id="KW-0472">Membrane</keyword>
<sequence>MTAGNNGAAGTSGTPEKDDPFAYLYRSEGGEEDSASSASSADPQPGVPRISYNQVRPVGSRQYPSAAQRQPAPHYAAPETLPGGAQGGGAPGAPVPPQQHAQHGGRGSGSGSNRRGLLIAAIAVVVVVAGGIGVAMLNNSGDDKRQSQNTANGSDKPSSEPSKKPDPGKSDQPSNPSAAGLQQRDAATLKLSGGAVTSKDVKGAKADGGIYITGMNNPGSAVDWNVEVPEAGKYTLYVNYGVPGTDASSTVTVNGQDNEKSLNMKNFSQAKNGDWERGWTHTYAYVTLNKGMNDIKISCGSGNQCNFILDQVSLKPGWNG</sequence>
<proteinExistence type="predicted"/>
<feature type="compositionally biased region" description="Basic and acidic residues" evidence="1">
    <location>
        <begin position="157"/>
        <end position="169"/>
    </location>
</feature>